<dbReference type="HOGENOM" id="CLU_3317935_0_0_9"/>
<dbReference type="Proteomes" id="UP000003530">
    <property type="component" value="Unassembled WGS sequence"/>
</dbReference>
<protein>
    <submittedName>
        <fullName evidence="1">Uncharacterized protein</fullName>
    </submittedName>
</protein>
<evidence type="ECO:0000313" key="2">
    <source>
        <dbReference type="Proteomes" id="UP000003530"/>
    </source>
</evidence>
<organism evidence="1 2">
    <name type="scientific">Streptococcus sanguinis SK150</name>
    <dbReference type="NCBI Taxonomy" id="888811"/>
    <lineage>
        <taxon>Bacteria</taxon>
        <taxon>Bacillati</taxon>
        <taxon>Bacillota</taxon>
        <taxon>Bacilli</taxon>
        <taxon>Lactobacillales</taxon>
        <taxon>Streptococcaceae</taxon>
        <taxon>Streptococcus</taxon>
    </lineage>
</organism>
<proteinExistence type="predicted"/>
<reference evidence="1 2" key="1">
    <citation type="submission" date="2011-02" db="EMBL/GenBank/DDBJ databases">
        <authorList>
            <person name="Muzny D."/>
            <person name="Qin X."/>
            <person name="Deng J."/>
            <person name="Jiang H."/>
            <person name="Liu Y."/>
            <person name="Qu J."/>
            <person name="Song X.-Z."/>
            <person name="Zhang L."/>
            <person name="Thornton R."/>
            <person name="Coyle M."/>
            <person name="Francisco L."/>
            <person name="Jackson L."/>
            <person name="Javaid M."/>
            <person name="Korchina V."/>
            <person name="Kovar C."/>
            <person name="Mata R."/>
            <person name="Mathew T."/>
            <person name="Ngo R."/>
            <person name="Nguyen L."/>
            <person name="Nguyen N."/>
            <person name="Okwuonu G."/>
            <person name="Ongeri F."/>
            <person name="Pham C."/>
            <person name="Simmons D."/>
            <person name="Wilczek-Boney K."/>
            <person name="Hale W."/>
            <person name="Jakkamsetti A."/>
            <person name="Pham P."/>
            <person name="Ruth R."/>
            <person name="San Lucas F."/>
            <person name="Warren J."/>
            <person name="Zhang J."/>
            <person name="Zhao Z."/>
            <person name="Zhou C."/>
            <person name="Zhu D."/>
            <person name="Lee S."/>
            <person name="Bess C."/>
            <person name="Blankenburg K."/>
            <person name="Forbes L."/>
            <person name="Fu Q."/>
            <person name="Gubbala S."/>
            <person name="Hirani K."/>
            <person name="Jayaseelan J.C."/>
            <person name="Lara F."/>
            <person name="Munidasa M."/>
            <person name="Palculict T."/>
            <person name="Patil S."/>
            <person name="Pu L.-L."/>
            <person name="Saada N."/>
            <person name="Tang L."/>
            <person name="Weissenberger G."/>
            <person name="Zhu Y."/>
            <person name="Hemphill L."/>
            <person name="Shang Y."/>
            <person name="Youmans B."/>
            <person name="Ayvaz T."/>
            <person name="Ross M."/>
            <person name="Santibanez J."/>
            <person name="Aqrawi P."/>
            <person name="Gross S."/>
            <person name="Joshi V."/>
            <person name="Fowler G."/>
            <person name="Nazareth L."/>
            <person name="Reid J."/>
            <person name="Worley K."/>
            <person name="Petrosino J."/>
            <person name="Highlander S."/>
            <person name="Gibbs R."/>
        </authorList>
    </citation>
    <scope>NUCLEOTIDE SEQUENCE [LARGE SCALE GENOMIC DNA]</scope>
    <source>
        <strain evidence="1 2">SK150</strain>
    </source>
</reference>
<dbReference type="EMBL" id="AEXY01000013">
    <property type="protein sequence ID" value="EGD36346.1"/>
    <property type="molecule type" value="Genomic_DNA"/>
</dbReference>
<gene>
    <name evidence="1" type="ORF">HMPREF9383_1228</name>
</gene>
<evidence type="ECO:0000313" key="1">
    <source>
        <dbReference type="EMBL" id="EGD36346.1"/>
    </source>
</evidence>
<dbReference type="AlphaFoldDB" id="F0IM76"/>
<sequence length="39" mass="4574">MSLYPIEFLLPSVHFNKFNHKTLLAFIDLLGKNPQFVIK</sequence>
<name>F0IM76_STRSA</name>
<comment type="caution">
    <text evidence="1">The sequence shown here is derived from an EMBL/GenBank/DDBJ whole genome shotgun (WGS) entry which is preliminary data.</text>
</comment>
<accession>F0IM76</accession>